<dbReference type="InterPro" id="IPR007621">
    <property type="entry name" value="TPM_dom"/>
</dbReference>
<proteinExistence type="predicted"/>
<protein>
    <submittedName>
        <fullName evidence="5">YgcG family protein</fullName>
    </submittedName>
</protein>
<reference evidence="5 6" key="1">
    <citation type="submission" date="2019-04" db="EMBL/GenBank/DDBJ databases">
        <authorList>
            <person name="Li M."/>
        </authorList>
    </citation>
    <scope>NUCLEOTIDE SEQUENCE [LARGE SCALE GENOMIC DNA]</scope>
    <source>
        <strain evidence="5 6">LAM1902</strain>
    </source>
</reference>
<keyword evidence="3" id="KW-0732">Signal</keyword>
<keyword evidence="2" id="KW-1133">Transmembrane helix</keyword>
<dbReference type="Pfam" id="PF04536">
    <property type="entry name" value="TPM_phosphatase"/>
    <property type="match status" value="1"/>
</dbReference>
<evidence type="ECO:0000256" key="2">
    <source>
        <dbReference type="SAM" id="Phobius"/>
    </source>
</evidence>
<gene>
    <name evidence="5" type="ORF">FAS41_05105</name>
</gene>
<dbReference type="OrthoDB" id="9810918at2"/>
<dbReference type="AlphaFoldDB" id="A0A5R9RCZ7"/>
<evidence type="ECO:0000256" key="3">
    <source>
        <dbReference type="SAM" id="SignalP"/>
    </source>
</evidence>
<evidence type="ECO:0000259" key="4">
    <source>
        <dbReference type="Pfam" id="PF04536"/>
    </source>
</evidence>
<feature type="transmembrane region" description="Helical" evidence="2">
    <location>
        <begin position="262"/>
        <end position="281"/>
    </location>
</feature>
<feature type="transmembrane region" description="Helical" evidence="2">
    <location>
        <begin position="236"/>
        <end position="257"/>
    </location>
</feature>
<keyword evidence="6" id="KW-1185">Reference proteome</keyword>
<feature type="transmembrane region" description="Helical" evidence="2">
    <location>
        <begin position="214"/>
        <end position="230"/>
    </location>
</feature>
<feature type="region of interest" description="Disordered" evidence="1">
    <location>
        <begin position="394"/>
        <end position="430"/>
    </location>
</feature>
<dbReference type="Proteomes" id="UP000306635">
    <property type="component" value="Unassembled WGS sequence"/>
</dbReference>
<dbReference type="RefSeq" id="WP_138520538.1">
    <property type="nucleotide sequence ID" value="NZ_JAOCBK010000006.1"/>
</dbReference>
<feature type="transmembrane region" description="Helical" evidence="2">
    <location>
        <begin position="287"/>
        <end position="308"/>
    </location>
</feature>
<evidence type="ECO:0000256" key="1">
    <source>
        <dbReference type="SAM" id="MobiDB-lite"/>
    </source>
</evidence>
<feature type="transmembrane region" description="Helical" evidence="2">
    <location>
        <begin position="188"/>
        <end position="207"/>
    </location>
</feature>
<feature type="transmembrane region" description="Helical" evidence="2">
    <location>
        <begin position="341"/>
        <end position="360"/>
    </location>
</feature>
<feature type="transmembrane region" description="Helical" evidence="2">
    <location>
        <begin position="366"/>
        <end position="386"/>
    </location>
</feature>
<dbReference type="Gene3D" id="3.10.310.50">
    <property type="match status" value="1"/>
</dbReference>
<evidence type="ECO:0000313" key="5">
    <source>
        <dbReference type="EMBL" id="TLX80269.1"/>
    </source>
</evidence>
<feature type="signal peptide" evidence="3">
    <location>
        <begin position="1"/>
        <end position="28"/>
    </location>
</feature>
<dbReference type="PANTHER" id="PTHR30373:SF2">
    <property type="entry name" value="UPF0603 PROTEIN YGCG"/>
    <property type="match status" value="1"/>
</dbReference>
<accession>A0A5R9RCZ7</accession>
<dbReference type="PANTHER" id="PTHR30373">
    <property type="entry name" value="UPF0603 PROTEIN YGCG"/>
    <property type="match status" value="1"/>
</dbReference>
<keyword evidence="2" id="KW-0812">Transmembrane</keyword>
<organism evidence="5 6">
    <name type="scientific">Pseudomonas nicosulfuronedens</name>
    <dbReference type="NCBI Taxonomy" id="2571105"/>
    <lineage>
        <taxon>Bacteria</taxon>
        <taxon>Pseudomonadati</taxon>
        <taxon>Pseudomonadota</taxon>
        <taxon>Gammaproteobacteria</taxon>
        <taxon>Pseudomonadales</taxon>
        <taxon>Pseudomonadaceae</taxon>
        <taxon>Pseudomonas</taxon>
    </lineage>
</organism>
<feature type="domain" description="TPM" evidence="4">
    <location>
        <begin position="44"/>
        <end position="167"/>
    </location>
</feature>
<dbReference type="EMBL" id="SWDV01000003">
    <property type="protein sequence ID" value="TLX80269.1"/>
    <property type="molecule type" value="Genomic_DNA"/>
</dbReference>
<name>A0A5R9RCZ7_9PSED</name>
<comment type="caution">
    <text evidence="5">The sequence shown here is derived from an EMBL/GenBank/DDBJ whole genome shotgun (WGS) entry which is preliminary data.</text>
</comment>
<evidence type="ECO:0000313" key="6">
    <source>
        <dbReference type="Proteomes" id="UP000306635"/>
    </source>
</evidence>
<keyword evidence="2" id="KW-0472">Membrane</keyword>
<feature type="chain" id="PRO_5024447749" evidence="3">
    <location>
        <begin position="29"/>
        <end position="430"/>
    </location>
</feature>
<sequence>MLRDSFAGLRFAFWLFLCLLTCVQPSWADAPADGGVLLPLNERVVDVTGTLDPASRARLIDKLKALEDRRGAQIAVVMLPTVGEMGIEAFSNRLFSLWKLGRKGVDDGVLLVVAKDDHLMRIEVGYGLEGAIPDVLAGRIIRERMAPAFRDGNYAGGIESAVDALITLVDGETLPDPVPEPLRLPLEAWLLLASFVVGGVGGVLLAARRMGWRGALALGVVVVIGVAVLAGGTDTLATVAIAPFCLLIGGATFGALWTVRTVFYTVLGLIAYCILLGFLTPRFGSLLWVYALAAPMALMIILGLWWLLISMMRDVWRGESKARKGRKGRKAAKGANGRKAFYWRLAVFIGLYLLLGLAIGAPAAPLNWLLLLPFMCLPGLLVFGAGQGGAGGGSGSGGSSSSGSSGGSSGGGGFSGGGGSSGGGGASGSW</sequence>